<protein>
    <submittedName>
        <fullName evidence="1">Uncharacterized protein</fullName>
    </submittedName>
</protein>
<accession>A0A0N8JYY5</accession>
<dbReference type="Proteomes" id="UP000034805">
    <property type="component" value="Unassembled WGS sequence"/>
</dbReference>
<evidence type="ECO:0000313" key="2">
    <source>
        <dbReference type="Proteomes" id="UP000034805"/>
    </source>
</evidence>
<organism evidence="1 2">
    <name type="scientific">Scleropages formosus</name>
    <name type="common">Asian bonytongue</name>
    <name type="synonym">Osteoglossum formosum</name>
    <dbReference type="NCBI Taxonomy" id="113540"/>
    <lineage>
        <taxon>Eukaryota</taxon>
        <taxon>Metazoa</taxon>
        <taxon>Chordata</taxon>
        <taxon>Craniata</taxon>
        <taxon>Vertebrata</taxon>
        <taxon>Euteleostomi</taxon>
        <taxon>Actinopterygii</taxon>
        <taxon>Neopterygii</taxon>
        <taxon>Teleostei</taxon>
        <taxon>Osteoglossocephala</taxon>
        <taxon>Osteoglossomorpha</taxon>
        <taxon>Osteoglossiformes</taxon>
        <taxon>Osteoglossidae</taxon>
        <taxon>Scleropages</taxon>
    </lineage>
</organism>
<evidence type="ECO:0000313" key="1">
    <source>
        <dbReference type="EMBL" id="KPP67833.1"/>
    </source>
</evidence>
<reference evidence="1 2" key="1">
    <citation type="submission" date="2015-08" db="EMBL/GenBank/DDBJ databases">
        <title>The genome of the Asian arowana (Scleropages formosus).</title>
        <authorList>
            <person name="Tan M.H."/>
            <person name="Gan H.M."/>
            <person name="Croft L.J."/>
            <person name="Austin C.M."/>
        </authorList>
    </citation>
    <scope>NUCLEOTIDE SEQUENCE [LARGE SCALE GENOMIC DNA]</scope>
    <source>
        <strain evidence="1">Aro1</strain>
    </source>
</reference>
<comment type="caution">
    <text evidence="1">The sequence shown here is derived from an EMBL/GenBank/DDBJ whole genome shotgun (WGS) entry which is preliminary data.</text>
</comment>
<dbReference type="AlphaFoldDB" id="A0A0N8JYY5"/>
<dbReference type="EMBL" id="JARO02004835">
    <property type="protein sequence ID" value="KPP67833.1"/>
    <property type="molecule type" value="Genomic_DNA"/>
</dbReference>
<gene>
    <name evidence="1" type="ORF">Z043_113532</name>
</gene>
<sequence length="113" mass="12360">MVRRLSPGLSLCSSRPPPPFPKCLSSAPVPVKMSGEAVLIPDDRAFSSFRSECCTMEGWNLTYNKNGITVWIQILEEEKSLHKIKPLGHGALRSATVAELVLHLAVRCTESAV</sequence>
<name>A0A0N8JYY5_SCLFO</name>
<proteinExistence type="predicted"/>